<reference evidence="1 2" key="1">
    <citation type="journal article" date="2011" name="PLoS Pathog.">
        <title>Endophytic Life Strategies Decoded by Genome and Transcriptome Analyses of the Mutualistic Root Symbiont Piriformospora indica.</title>
        <authorList>
            <person name="Zuccaro A."/>
            <person name="Lahrmann U."/>
            <person name="Guldener U."/>
            <person name="Langen G."/>
            <person name="Pfiffi S."/>
            <person name="Biedenkopf D."/>
            <person name="Wong P."/>
            <person name="Samans B."/>
            <person name="Grimm C."/>
            <person name="Basiewicz M."/>
            <person name="Murat C."/>
            <person name="Martin F."/>
            <person name="Kogel K.H."/>
        </authorList>
    </citation>
    <scope>NUCLEOTIDE SEQUENCE [LARGE SCALE GENOMIC DNA]</scope>
    <source>
        <strain evidence="1 2">DSM 11827</strain>
    </source>
</reference>
<accession>G4TQC2</accession>
<name>G4TQC2_SERID</name>
<organism evidence="1 2">
    <name type="scientific">Serendipita indica (strain DSM 11827)</name>
    <name type="common">Root endophyte fungus</name>
    <name type="synonym">Piriformospora indica</name>
    <dbReference type="NCBI Taxonomy" id="1109443"/>
    <lineage>
        <taxon>Eukaryota</taxon>
        <taxon>Fungi</taxon>
        <taxon>Dikarya</taxon>
        <taxon>Basidiomycota</taxon>
        <taxon>Agaricomycotina</taxon>
        <taxon>Agaricomycetes</taxon>
        <taxon>Sebacinales</taxon>
        <taxon>Serendipitaceae</taxon>
        <taxon>Serendipita</taxon>
    </lineage>
</organism>
<evidence type="ECO:0008006" key="3">
    <source>
        <dbReference type="Google" id="ProtNLM"/>
    </source>
</evidence>
<keyword evidence="2" id="KW-1185">Reference proteome</keyword>
<protein>
    <recommendedName>
        <fullName evidence="3">F-box domain-containing protein</fullName>
    </recommendedName>
</protein>
<dbReference type="Proteomes" id="UP000007148">
    <property type="component" value="Unassembled WGS sequence"/>
</dbReference>
<dbReference type="HOGENOM" id="CLU_015287_1_0_1"/>
<comment type="caution">
    <text evidence="1">The sequence shown here is derived from an EMBL/GenBank/DDBJ whole genome shotgun (WGS) entry which is preliminary data.</text>
</comment>
<dbReference type="EMBL" id="CAFZ01000232">
    <property type="protein sequence ID" value="CCA73515.1"/>
    <property type="molecule type" value="Genomic_DNA"/>
</dbReference>
<evidence type="ECO:0000313" key="1">
    <source>
        <dbReference type="EMBL" id="CCA73515.1"/>
    </source>
</evidence>
<proteinExistence type="predicted"/>
<evidence type="ECO:0000313" key="2">
    <source>
        <dbReference type="Proteomes" id="UP000007148"/>
    </source>
</evidence>
<dbReference type="AlphaFoldDB" id="G4TQC2"/>
<sequence>MARLACSSYLRLDPLSYFPSEISVVILQQATLVREEWFHYQSFKLVNRLTCVSQRWKLVIESIPLLWTSIELVGDAYHYTNSCVLKCSAFSRQAPLSVDFRNYGGELPWDAVQALLMKAHDRIHQLRWDSVISNHNTRENLKRVDRIFQKLPMLPELRYTGNRANRYEWGSIADIRKLVFSGRKLKVIEMALGEEDFRMLTCWTLEKVSVRASLNIAMPYLEKMTQLEDVEVLRGGFPFQSTSTQLLPWTTLSLRKSYDCDPPRTLLERTTTQLVNLSVKVTPSYLYEFLRSIYCWPRLVQVWFTIDGGNKGVYVSNQRVIANHSIRHLSLFRIKCSQLNGLGHLLHRVTPDITELFISRARREELFETLATTGFTQLETLRLRLRTEYTQDETQLALCVNSLSTLTVDNYSKTPKIRPRSPSVTHLTLIDHLSHARSGTVLFTDWPQLVSLVIKSSFAPVDQSFTHLMHIAFKGGHGDDLTADVGGGTRFCWELATNPPNLPRLAEVDFGSLPEWDIFFIMLRRRNQFPTNNGISKIAVVRLRPTYPKWIASLILGLLDGKPMDLPPYKRLSWAEDIDSVLDLNR</sequence>
<gene>
    <name evidence="1" type="ORF">PIIN_07468</name>
</gene>
<dbReference type="OrthoDB" id="2269034at2759"/>
<dbReference type="InParanoid" id="G4TQC2"/>